<feature type="domain" description="VPS10" evidence="10">
    <location>
        <begin position="84"/>
        <end position="751"/>
    </location>
</feature>
<comment type="caution">
    <text evidence="11">The sequence shown here is derived from an EMBL/GenBank/DDBJ whole genome shotgun (WGS) entry which is preliminary data.</text>
</comment>
<evidence type="ECO:0000256" key="4">
    <source>
        <dbReference type="ARBA" id="ARBA00022737"/>
    </source>
</evidence>
<dbReference type="InterPro" id="IPR036278">
    <property type="entry name" value="Sialidase_sf"/>
</dbReference>
<evidence type="ECO:0000256" key="9">
    <source>
        <dbReference type="SAM" id="SignalP"/>
    </source>
</evidence>
<evidence type="ECO:0000256" key="6">
    <source>
        <dbReference type="ARBA" id="ARBA00023180"/>
    </source>
</evidence>
<dbReference type="PANTHER" id="PTHR12106">
    <property type="entry name" value="SORTILIN RELATED"/>
    <property type="match status" value="1"/>
</dbReference>
<sequence>MLLRAAAALLAAAVAVAAGAAGPAAHGPDAALGARDAVEVPPTAAHAHLHARQTGSAPPSSAVGVSATKFEDTPSRLFYFANSETVLMQEAPPSGAVWRSTDEGKTWSKAKDIPADAAKSSILVDHPFAKDTTAILLTRGKTHYITTDRGASWSPFSFDVADEQSLIGSLSFHATKPSHILYRGRKCEGSGTSRACRQDTFYTTDSFKSSKLLLPWTESCIWAQNVDPKATGLENTVFCTEWPQSERKGDTVGKDTSKLQLVRSDKFFADGSKTSVASNVPILAVLSDWLLTVSKSPSSSGMHLSVSKDGFSFVTASFPTVASQGQQGYTVLESSNASLFVDVISLDPRTNMLPPYGSLFKSDSDGTYFVKTLDHTNRDLARGLVDFERIQSPIFDGVLLANVVANWRELSERVEMSKRLASVISFDNGGRWLPLAPPDKDMDGKAWSCTPSTSPGSKCSLHVHSVTSTRNIGKVFSTASAPGILVAVGSVGASLQPYEYCDTFMSDDAGHTWRMVMRGPAKFEILDMGSIVVLIPDAGRTDKILYSPNRGRTWETVPVKADGDGWLPLATVLDDASTSLRMILAVNSNGAGFGPSHMIQLDFSKVHGRKCDNNVPNSKDFELWKPRGADGQTECVLGQSTGYYRVKADAGCYVGEKFKLPRSESSPCACTPADFECDIGFDPDPNAPPPASPRDLVCVAVGPLRDQPLGCKPGDKYKGRSGYRKIPGNVCKGGDESRAAPVERTCETISKGPVPEPPEANRPIVKPWLLSDRLEQFLYIAGTPTILALTRDGKIWRSPDEGLTWAESVAASKIGKRVLRIALHESVPTRVFVLTDDDIYVSSTALDDKANNGAGDLELLKTPAKYNGFGIKILDFHPDERDWYVFVAGGRGCPNVADCFATTYITKDAGKTFAPVDTWSNKCLWARDFGFRDPSLANDAVVCTSFKYKNGKIGQDRLRVTGPNGRHTDNPSNLVLITDMGKTQHTLIDDDVIDFFVVDGIMVVAVAGTSASASPRLMVSTDGQKFVDAKFPPNVKLDNNGFVVLDSNTGGIFVDSIEGSHDYGTLFKSSEDGQFFSKSLPFTHRGGARNLVDFEKVQGIPGIILANVVGRPNTAQSGKAQTVMSYDDGSTWVSLTAPTLDSTGARMDCGAGALAGATADVPCRLHLHGISATKATPGIGIHHSTNGSAGLLVGVGNAGESLLDYNLGNVFLSRDAGRTWTEVLKDAHKWAIADYGGLIVMVNDERPVDSLWYSWDFGSSWASHKFSDRLVRIEDVATKPGADSRKVVITGHYVGKSAVSSAQSEYATAVISVDFGKLFDKKCDANADFETWFPGARPGSSEQRCFFGEEVSFRRRKADAVCFVGEGFNHVIADKKTCECSEVDFECDFNFFRGEAGTCNLYSVDPDQPRTCPLGTTYKGQSGYRRITLSRCKGGKDLTAKVERECRDPSAKPGKIKSVLHTFPSTLDDFLYFNRTSTVVAKTAANEVYRSTDNGQTWARVLDNAGPISAIVEDTTHSNRAFFVTAEAKFMYTGDNGAMFASMGLPAMPALSLVPDFFVPHPTQADWLLFIGAKDCDGDSTSCHTEVHVSFDFGRSWSRIATYAENCRWASAPGFASANERGVFCAVFDPASGNQRALRTMKLARIADASRGGDPALLFPTTGFAISNEYLISAMPEADSRRVQVQISLNGNDWSLAKFPENYLVHTGYTVLDSSSGAVFLDVIESIARDREHGTLMKSNWNGTFYKEILTGVNQNRLGFADFEKIAGVPGAMIANQIANLGDLARGDAKKIQTKMSFDDGATWSLLAAPKVDSNGKQYDCRTECNLHLHAYTERHDPRDQFSSPGSVGYMMGVGNVGSKLLDFNEGDTFLTRDGGRTWIEIAKEAHMFEFGDHGGVLLLVNDEGFTDTIKYSIDAGQTMNDVRLVDIVDGLSPGAKIRVSNILTDDSGTTSHFIVLGKLRDDSSSAVQSVSLYLEFSTLFPRKCNLDRKDPQASDYESWNPSSSLGCLFGTNTTHFRRKPDRECLIGQAFTDLASDVRPCDCQLADFECDAGYHSDGNQCLPDPDTIARGETCGKAGIQQGYRQRKISACVNADKVLPPSAHCPVGSISSGLSFWTVLLWLVVLGGVGWAFVHFINGGFTREGRVRLPLDREEPIVGSGRRGVADWGERIGRGVRTAGLLVLDGLVAIAVVGYRGFDWVRERLSRSRGYAPVRTTTASAPGRFSFDDAGALDLEWEDGPDDEDDVTADTAAMGGQSGVRGSAYAPVPGH</sequence>
<feature type="domain" description="VPS10" evidence="10">
    <location>
        <begin position="784"/>
        <end position="1453"/>
    </location>
</feature>
<organism evidence="11 12">
    <name type="scientific">Polyrhizophydium stewartii</name>
    <dbReference type="NCBI Taxonomy" id="2732419"/>
    <lineage>
        <taxon>Eukaryota</taxon>
        <taxon>Fungi</taxon>
        <taxon>Fungi incertae sedis</taxon>
        <taxon>Chytridiomycota</taxon>
        <taxon>Chytridiomycota incertae sedis</taxon>
        <taxon>Chytridiomycetes</taxon>
        <taxon>Rhizophydiales</taxon>
        <taxon>Rhizophydiales incertae sedis</taxon>
        <taxon>Polyrhizophydium</taxon>
    </lineage>
</organism>
<dbReference type="SMART" id="SM00602">
    <property type="entry name" value="VPS10"/>
    <property type="match status" value="3"/>
</dbReference>
<dbReference type="InterPro" id="IPR031778">
    <property type="entry name" value="Sortilin_N"/>
</dbReference>
<dbReference type="InterPro" id="IPR015943">
    <property type="entry name" value="WD40/YVTN_repeat-like_dom_sf"/>
</dbReference>
<evidence type="ECO:0000313" key="12">
    <source>
        <dbReference type="Proteomes" id="UP001527925"/>
    </source>
</evidence>
<feature type="region of interest" description="Disordered" evidence="7">
    <location>
        <begin position="2236"/>
        <end position="2270"/>
    </location>
</feature>
<proteinExistence type="inferred from homology"/>
<comment type="subcellular location">
    <subcellularLocation>
        <location evidence="1">Membrane</location>
    </subcellularLocation>
</comment>
<dbReference type="Pfam" id="PF15902">
    <property type="entry name" value="Sortilin-Vps10"/>
    <property type="match status" value="3"/>
</dbReference>
<dbReference type="Proteomes" id="UP001527925">
    <property type="component" value="Unassembled WGS sequence"/>
</dbReference>
<protein>
    <submittedName>
        <fullName evidence="11">Vacuolar protein sorting/targeting protein PEP1</fullName>
    </submittedName>
</protein>
<dbReference type="InterPro" id="IPR006581">
    <property type="entry name" value="VPS10"/>
</dbReference>
<dbReference type="InterPro" id="IPR050310">
    <property type="entry name" value="VPS10-sortilin"/>
</dbReference>
<keyword evidence="12" id="KW-1185">Reference proteome</keyword>
<keyword evidence="4" id="KW-0677">Repeat</keyword>
<dbReference type="Pfam" id="PF15901">
    <property type="entry name" value="Sortilin_C"/>
    <property type="match status" value="3"/>
</dbReference>
<keyword evidence="8" id="KW-0812">Transmembrane</keyword>
<evidence type="ECO:0000256" key="3">
    <source>
        <dbReference type="ARBA" id="ARBA00022729"/>
    </source>
</evidence>
<evidence type="ECO:0000256" key="2">
    <source>
        <dbReference type="ARBA" id="ARBA00008251"/>
    </source>
</evidence>
<accession>A0ABR4MWV3</accession>
<dbReference type="InterPro" id="IPR031777">
    <property type="entry name" value="Sortilin_C"/>
</dbReference>
<gene>
    <name evidence="11" type="primary">VPS10</name>
    <name evidence="11" type="ORF">HK105_208794</name>
</gene>
<reference evidence="11 12" key="1">
    <citation type="submission" date="2023-09" db="EMBL/GenBank/DDBJ databases">
        <title>Pangenome analysis of Batrachochytrium dendrobatidis and related Chytrids.</title>
        <authorList>
            <person name="Yacoub M.N."/>
            <person name="Stajich J.E."/>
            <person name="James T.Y."/>
        </authorList>
    </citation>
    <scope>NUCLEOTIDE SEQUENCE [LARGE SCALE GENOMIC DNA]</scope>
    <source>
        <strain evidence="11 12">JEL0888</strain>
    </source>
</reference>
<comment type="similarity">
    <text evidence="2">Belongs to the VPS10-related sortilin family.</text>
</comment>
<evidence type="ECO:0000256" key="7">
    <source>
        <dbReference type="SAM" id="MobiDB-lite"/>
    </source>
</evidence>
<feature type="transmembrane region" description="Helical" evidence="8">
    <location>
        <begin position="2113"/>
        <end position="2137"/>
    </location>
</feature>
<dbReference type="PANTHER" id="PTHR12106:SF27">
    <property type="entry name" value="SORTILIN-RELATED RECEPTOR"/>
    <property type="match status" value="1"/>
</dbReference>
<feature type="compositionally biased region" description="Acidic residues" evidence="7">
    <location>
        <begin position="2236"/>
        <end position="2247"/>
    </location>
</feature>
<dbReference type="Gene3D" id="2.130.10.10">
    <property type="entry name" value="YVTN repeat-like/Quinoprotein amine dehydrogenase"/>
    <property type="match status" value="2"/>
</dbReference>
<keyword evidence="3 9" id="KW-0732">Signal</keyword>
<feature type="signal peptide" evidence="9">
    <location>
        <begin position="1"/>
        <end position="19"/>
    </location>
</feature>
<dbReference type="EMBL" id="JADGIZ020000089">
    <property type="protein sequence ID" value="KAL2911737.1"/>
    <property type="molecule type" value="Genomic_DNA"/>
</dbReference>
<evidence type="ECO:0000256" key="5">
    <source>
        <dbReference type="ARBA" id="ARBA00023136"/>
    </source>
</evidence>
<feature type="region of interest" description="Disordered" evidence="7">
    <location>
        <begin position="47"/>
        <end position="66"/>
    </location>
</feature>
<keyword evidence="6" id="KW-0325">Glycoprotein</keyword>
<dbReference type="SUPFAM" id="SSF50939">
    <property type="entry name" value="Sialidases"/>
    <property type="match status" value="1"/>
</dbReference>
<feature type="domain" description="VPS10" evidence="10">
    <location>
        <begin position="1477"/>
        <end position="2109"/>
    </location>
</feature>
<keyword evidence="5 8" id="KW-0472">Membrane</keyword>
<evidence type="ECO:0000256" key="1">
    <source>
        <dbReference type="ARBA" id="ARBA00004370"/>
    </source>
</evidence>
<dbReference type="SUPFAM" id="SSF110296">
    <property type="entry name" value="Oligoxyloglucan reducing end-specific cellobiohydrolase"/>
    <property type="match status" value="3"/>
</dbReference>
<keyword evidence="8" id="KW-1133">Transmembrane helix</keyword>
<dbReference type="Gene3D" id="3.30.60.270">
    <property type="match status" value="2"/>
</dbReference>
<name>A0ABR4MWV3_9FUNG</name>
<feature type="chain" id="PRO_5045564315" evidence="9">
    <location>
        <begin position="20"/>
        <end position="2270"/>
    </location>
</feature>
<feature type="compositionally biased region" description="Low complexity" evidence="7">
    <location>
        <begin position="55"/>
        <end position="66"/>
    </location>
</feature>
<evidence type="ECO:0000256" key="8">
    <source>
        <dbReference type="SAM" id="Phobius"/>
    </source>
</evidence>
<dbReference type="Gene3D" id="2.10.70.80">
    <property type="match status" value="3"/>
</dbReference>
<evidence type="ECO:0000259" key="10">
    <source>
        <dbReference type="SMART" id="SM00602"/>
    </source>
</evidence>
<evidence type="ECO:0000313" key="11">
    <source>
        <dbReference type="EMBL" id="KAL2911737.1"/>
    </source>
</evidence>